<dbReference type="Gene3D" id="3.10.450.50">
    <property type="match status" value="1"/>
</dbReference>
<reference evidence="2 3" key="1">
    <citation type="submission" date="2021-05" db="EMBL/GenBank/DDBJ databases">
        <title>Draft Genome Sequences of Clinical Respiratory Isolates of Mycobacterium goodii Recovered in Ireland.</title>
        <authorList>
            <person name="Flanagan P.R."/>
            <person name="Mok S."/>
            <person name="Roycroft E."/>
            <person name="Rogers T.R."/>
            <person name="Fitzgibbon M."/>
        </authorList>
    </citation>
    <scope>NUCLEOTIDE SEQUENCE [LARGE SCALE GENOMIC DNA]</scope>
    <source>
        <strain evidence="2 3">14IE55</strain>
    </source>
</reference>
<dbReference type="Pfam" id="PF14534">
    <property type="entry name" value="DUF4440"/>
    <property type="match status" value="1"/>
</dbReference>
<proteinExistence type="predicted"/>
<evidence type="ECO:0000259" key="1">
    <source>
        <dbReference type="Pfam" id="PF14534"/>
    </source>
</evidence>
<accession>A0ABS6HSM2</accession>
<feature type="domain" description="DUF4440" evidence="1">
    <location>
        <begin position="9"/>
        <end position="113"/>
    </location>
</feature>
<dbReference type="InterPro" id="IPR027843">
    <property type="entry name" value="DUF4440"/>
</dbReference>
<gene>
    <name evidence="2" type="ORF">KL859_18930</name>
</gene>
<dbReference type="SUPFAM" id="SSF54427">
    <property type="entry name" value="NTF2-like"/>
    <property type="match status" value="1"/>
</dbReference>
<keyword evidence="3" id="KW-1185">Reference proteome</keyword>
<evidence type="ECO:0000313" key="3">
    <source>
        <dbReference type="Proteomes" id="UP000696413"/>
    </source>
</evidence>
<evidence type="ECO:0000313" key="2">
    <source>
        <dbReference type="EMBL" id="MBU8824935.1"/>
    </source>
</evidence>
<dbReference type="Proteomes" id="UP000696413">
    <property type="component" value="Unassembled WGS sequence"/>
</dbReference>
<comment type="caution">
    <text evidence="2">The sequence shown here is derived from an EMBL/GenBank/DDBJ whole genome shotgun (WGS) entry which is preliminary data.</text>
</comment>
<organism evidence="2 3">
    <name type="scientific">Mycolicibacterium goodii</name>
    <name type="common">Mycobacterium goodii</name>
    <dbReference type="NCBI Taxonomy" id="134601"/>
    <lineage>
        <taxon>Bacteria</taxon>
        <taxon>Bacillati</taxon>
        <taxon>Actinomycetota</taxon>
        <taxon>Actinomycetes</taxon>
        <taxon>Mycobacteriales</taxon>
        <taxon>Mycobacteriaceae</taxon>
        <taxon>Mycolicibacterium</taxon>
    </lineage>
</organism>
<dbReference type="RefSeq" id="WP_073675954.1">
    <property type="nucleotide sequence ID" value="NZ_CP092364.2"/>
</dbReference>
<protein>
    <submittedName>
        <fullName evidence="2">Nuclear transport factor 2 family protein</fullName>
    </submittedName>
</protein>
<dbReference type="EMBL" id="JAHBOM010000013">
    <property type="protein sequence ID" value="MBU8824935.1"/>
    <property type="molecule type" value="Genomic_DNA"/>
</dbReference>
<sequence>MSDQVLTTLLDLERAGWDSLCDGTAAGFYGDVMLPDGVMVVANGMVLGRDDVVAALAQSPPWQTYSIDDIRLVTLDDENAALVYIGTARREGAEPFTAAMTSVYHRVDGSWKLACYQQTPLG</sequence>
<dbReference type="InterPro" id="IPR032710">
    <property type="entry name" value="NTF2-like_dom_sf"/>
</dbReference>
<name>A0ABS6HSM2_MYCGD</name>